<organism evidence="1 2">
    <name type="scientific">Elysia chlorotica</name>
    <name type="common">Eastern emerald elysia</name>
    <name type="synonym">Sea slug</name>
    <dbReference type="NCBI Taxonomy" id="188477"/>
    <lineage>
        <taxon>Eukaryota</taxon>
        <taxon>Metazoa</taxon>
        <taxon>Spiralia</taxon>
        <taxon>Lophotrochozoa</taxon>
        <taxon>Mollusca</taxon>
        <taxon>Gastropoda</taxon>
        <taxon>Heterobranchia</taxon>
        <taxon>Euthyneura</taxon>
        <taxon>Panpulmonata</taxon>
        <taxon>Sacoglossa</taxon>
        <taxon>Placobranchoidea</taxon>
        <taxon>Plakobranchidae</taxon>
        <taxon>Elysia</taxon>
    </lineage>
</organism>
<dbReference type="AlphaFoldDB" id="A0A3S0ZC04"/>
<keyword evidence="2" id="KW-1185">Reference proteome</keyword>
<dbReference type="Proteomes" id="UP000271974">
    <property type="component" value="Unassembled WGS sequence"/>
</dbReference>
<protein>
    <submittedName>
        <fullName evidence="1">Uncharacterized protein</fullName>
    </submittedName>
</protein>
<sequence length="137" mass="14381">MPLYITITCMVSLRPIRPGTTAFAVVTLGLLSGGPGRESVCSNMSSDIASLNLLDSMQGSVLSFSKQCSSRKSNKSSPKAFTSSVVVPPSWSSTYSVSSTPRTSLFDVLLIALAASFNSLRLNVDVSASPDIVVSRA</sequence>
<proteinExistence type="predicted"/>
<name>A0A3S0ZC04_ELYCH</name>
<accession>A0A3S0ZC04</accession>
<evidence type="ECO:0000313" key="1">
    <source>
        <dbReference type="EMBL" id="RUS71488.1"/>
    </source>
</evidence>
<evidence type="ECO:0000313" key="2">
    <source>
        <dbReference type="Proteomes" id="UP000271974"/>
    </source>
</evidence>
<reference evidence="1 2" key="1">
    <citation type="submission" date="2019-01" db="EMBL/GenBank/DDBJ databases">
        <title>A draft genome assembly of the solar-powered sea slug Elysia chlorotica.</title>
        <authorList>
            <person name="Cai H."/>
            <person name="Li Q."/>
            <person name="Fang X."/>
            <person name="Li J."/>
            <person name="Curtis N.E."/>
            <person name="Altenburger A."/>
            <person name="Shibata T."/>
            <person name="Feng M."/>
            <person name="Maeda T."/>
            <person name="Schwartz J.A."/>
            <person name="Shigenobu S."/>
            <person name="Lundholm N."/>
            <person name="Nishiyama T."/>
            <person name="Yang H."/>
            <person name="Hasebe M."/>
            <person name="Li S."/>
            <person name="Pierce S.K."/>
            <person name="Wang J."/>
        </authorList>
    </citation>
    <scope>NUCLEOTIDE SEQUENCE [LARGE SCALE GENOMIC DNA]</scope>
    <source>
        <strain evidence="1">EC2010</strain>
        <tissue evidence="1">Whole organism of an adult</tissue>
    </source>
</reference>
<dbReference type="EMBL" id="RQTK01001204">
    <property type="protein sequence ID" value="RUS71488.1"/>
    <property type="molecule type" value="Genomic_DNA"/>
</dbReference>
<gene>
    <name evidence="1" type="ORF">EGW08_020739</name>
</gene>
<comment type="caution">
    <text evidence="1">The sequence shown here is derived from an EMBL/GenBank/DDBJ whole genome shotgun (WGS) entry which is preliminary data.</text>
</comment>